<evidence type="ECO:0000259" key="7">
    <source>
        <dbReference type="PROSITE" id="PS51843"/>
    </source>
</evidence>
<protein>
    <recommendedName>
        <fullName evidence="7">NR LBD domain-containing protein</fullName>
    </recommendedName>
</protein>
<proteinExistence type="predicted"/>
<keyword evidence="9" id="KW-1185">Reference proteome</keyword>
<dbReference type="HOGENOM" id="CLU_755620_0_0_1"/>
<dbReference type="GO" id="GO:0003677">
    <property type="term" value="F:DNA binding"/>
    <property type="evidence" value="ECO:0007669"/>
    <property type="project" value="UniProtKB-KW"/>
</dbReference>
<dbReference type="PROSITE" id="PS51843">
    <property type="entry name" value="NR_LBD"/>
    <property type="match status" value="1"/>
</dbReference>
<evidence type="ECO:0000256" key="2">
    <source>
        <dbReference type="ARBA" id="ARBA00023125"/>
    </source>
</evidence>
<evidence type="ECO:0000313" key="9">
    <source>
        <dbReference type="Proteomes" id="UP000015102"/>
    </source>
</evidence>
<dbReference type="STRING" id="36166.T1H219"/>
<feature type="compositionally biased region" description="Basic and acidic residues" evidence="6">
    <location>
        <begin position="296"/>
        <end position="320"/>
    </location>
</feature>
<accession>T1H219</accession>
<feature type="compositionally biased region" description="Basic and acidic residues" evidence="6">
    <location>
        <begin position="342"/>
        <end position="351"/>
    </location>
</feature>
<reference evidence="8" key="2">
    <citation type="submission" date="2015-06" db="UniProtKB">
        <authorList>
            <consortium name="EnsemblMetazoa"/>
        </authorList>
    </citation>
    <scope>IDENTIFICATION</scope>
</reference>
<evidence type="ECO:0000313" key="8">
    <source>
        <dbReference type="EnsemblMetazoa" id="MESCA010249-PA"/>
    </source>
</evidence>
<keyword evidence="2" id="KW-0238">DNA-binding</keyword>
<evidence type="ECO:0000256" key="1">
    <source>
        <dbReference type="ARBA" id="ARBA00023015"/>
    </source>
</evidence>
<keyword evidence="3" id="KW-0804">Transcription</keyword>
<dbReference type="Proteomes" id="UP000015102">
    <property type="component" value="Unassembled WGS sequence"/>
</dbReference>
<name>T1H219_MEGSC</name>
<dbReference type="InterPro" id="IPR000536">
    <property type="entry name" value="Nucl_hrmn_rcpt_lig-bd"/>
</dbReference>
<dbReference type="EnsemblMetazoa" id="MESCA010249-RA">
    <property type="protein sequence ID" value="MESCA010249-PA"/>
    <property type="gene ID" value="MESCA010249"/>
</dbReference>
<sequence length="367" mass="40231">MVSWTKKLPFYLEIPVEIHTKLLTDKWHELLILTTAAYQALHGKKSHSSPSTNLTSSSSTTTTNTTNIFGTTNISNDDPDFTQEVSAHLSTLQTCLTTLMGQPITMEQLKLDVGHMVEKMTQISIMFRRIKLRMEEYVCLKVYILLNKGIMTLSRGPYSELDKMSLFQDLKLKRRKIDSRCSSDGESIADTSTSSPDLLAPLSPKMCDEETRVTITSISSASTPVTSSLLIPTTNQTTQSQSQQQQQQQLQNKNIIQQVAASTSSSDMSSACKKMMSSLDKNASSIPSSSSSSQRSENDVNNEHDITSGAEEGRSLDSVDNKPSTTTSAISTNGIYSVRSVDQSDKSDRSDLSSSTEPSSGGQTTNY</sequence>
<dbReference type="SUPFAM" id="SSF48508">
    <property type="entry name" value="Nuclear receptor ligand-binding domain"/>
    <property type="match status" value="1"/>
</dbReference>
<feature type="region of interest" description="Disordered" evidence="6">
    <location>
        <begin position="182"/>
        <end position="203"/>
    </location>
</feature>
<dbReference type="PANTHER" id="PTHR48092">
    <property type="entry name" value="KNIRPS-RELATED PROTEIN-RELATED"/>
    <property type="match status" value="1"/>
</dbReference>
<evidence type="ECO:0000256" key="6">
    <source>
        <dbReference type="SAM" id="MobiDB-lite"/>
    </source>
</evidence>
<dbReference type="EMBL" id="CAQQ02382663">
    <property type="status" value="NOT_ANNOTATED_CDS"/>
    <property type="molecule type" value="Genomic_DNA"/>
</dbReference>
<evidence type="ECO:0000256" key="3">
    <source>
        <dbReference type="ARBA" id="ARBA00023163"/>
    </source>
</evidence>
<feature type="domain" description="NR LBD" evidence="7">
    <location>
        <begin position="1"/>
        <end position="272"/>
    </location>
</feature>
<keyword evidence="5" id="KW-0539">Nucleus</keyword>
<dbReference type="Gene3D" id="1.10.565.10">
    <property type="entry name" value="Retinoid X Receptor"/>
    <property type="match status" value="1"/>
</dbReference>
<keyword evidence="1" id="KW-0805">Transcription regulation</keyword>
<feature type="compositionally biased region" description="Low complexity" evidence="6">
    <location>
        <begin position="258"/>
        <end position="295"/>
    </location>
</feature>
<keyword evidence="4" id="KW-0675">Receptor</keyword>
<dbReference type="EMBL" id="CAQQ02382664">
    <property type="status" value="NOT_ANNOTATED_CDS"/>
    <property type="molecule type" value="Genomic_DNA"/>
</dbReference>
<dbReference type="InterPro" id="IPR050200">
    <property type="entry name" value="Nuclear_hormone_rcpt_NR3"/>
</dbReference>
<feature type="compositionally biased region" description="Polar residues" evidence="6">
    <location>
        <begin position="184"/>
        <end position="196"/>
    </location>
</feature>
<organism evidence="8 9">
    <name type="scientific">Megaselia scalaris</name>
    <name type="common">Humpbacked fly</name>
    <name type="synonym">Phora scalaris</name>
    <dbReference type="NCBI Taxonomy" id="36166"/>
    <lineage>
        <taxon>Eukaryota</taxon>
        <taxon>Metazoa</taxon>
        <taxon>Ecdysozoa</taxon>
        <taxon>Arthropoda</taxon>
        <taxon>Hexapoda</taxon>
        <taxon>Insecta</taxon>
        <taxon>Pterygota</taxon>
        <taxon>Neoptera</taxon>
        <taxon>Endopterygota</taxon>
        <taxon>Diptera</taxon>
        <taxon>Brachycera</taxon>
        <taxon>Muscomorpha</taxon>
        <taxon>Platypezoidea</taxon>
        <taxon>Phoridae</taxon>
        <taxon>Megaseliini</taxon>
        <taxon>Megaselia</taxon>
    </lineage>
</organism>
<feature type="region of interest" description="Disordered" evidence="6">
    <location>
        <begin position="258"/>
        <end position="367"/>
    </location>
</feature>
<evidence type="ECO:0000256" key="5">
    <source>
        <dbReference type="ARBA" id="ARBA00023242"/>
    </source>
</evidence>
<feature type="compositionally biased region" description="Polar residues" evidence="6">
    <location>
        <begin position="321"/>
        <end position="335"/>
    </location>
</feature>
<dbReference type="AlphaFoldDB" id="T1H219"/>
<evidence type="ECO:0000256" key="4">
    <source>
        <dbReference type="ARBA" id="ARBA00023170"/>
    </source>
</evidence>
<dbReference type="InterPro" id="IPR035500">
    <property type="entry name" value="NHR-like_dom_sf"/>
</dbReference>
<reference evidence="9" key="1">
    <citation type="submission" date="2013-02" db="EMBL/GenBank/DDBJ databases">
        <authorList>
            <person name="Hughes D."/>
        </authorList>
    </citation>
    <scope>NUCLEOTIDE SEQUENCE</scope>
    <source>
        <strain>Durham</strain>
        <strain evidence="9">NC isolate 2 -- Noor lab</strain>
    </source>
</reference>